<evidence type="ECO:0000256" key="1">
    <source>
        <dbReference type="ARBA" id="ARBA00011063"/>
    </source>
</evidence>
<evidence type="ECO:0000313" key="9">
    <source>
        <dbReference type="Proteomes" id="UP000031620"/>
    </source>
</evidence>
<dbReference type="InterPro" id="IPR050438">
    <property type="entry name" value="LMW_PTPase"/>
</dbReference>
<dbReference type="HOGENOM" id="CLU_071415_2_3_9"/>
<keyword evidence="3" id="KW-0378">Hydrolase</keyword>
<dbReference type="STRING" id="1291742.LOOC260_103910"/>
<comment type="similarity">
    <text evidence="1">Belongs to the low molecular weight phosphotyrosine protein phosphatase family.</text>
</comment>
<proteinExistence type="inferred from homology"/>
<name>A0A0A1GSK1_9LACO</name>
<dbReference type="KEGG" id="lho:LOOC260_103910"/>
<dbReference type="RefSeq" id="WP_041092567.1">
    <property type="nucleotide sequence ID" value="NZ_AP014680.1"/>
</dbReference>
<dbReference type="CDD" id="cd16343">
    <property type="entry name" value="LMWPTP"/>
    <property type="match status" value="1"/>
</dbReference>
<feature type="active site" description="Proton donor" evidence="6">
    <location>
        <position position="124"/>
    </location>
</feature>
<dbReference type="InterPro" id="IPR017867">
    <property type="entry name" value="Tyr_phospatase_low_mol_wt"/>
</dbReference>
<protein>
    <recommendedName>
        <fullName evidence="2">protein-tyrosine-phosphatase</fullName>
        <ecNumber evidence="2">3.1.3.48</ecNumber>
    </recommendedName>
</protein>
<dbReference type="Gene3D" id="3.40.50.2300">
    <property type="match status" value="1"/>
</dbReference>
<accession>A0A0A1GSK1</accession>
<dbReference type="Pfam" id="PF01451">
    <property type="entry name" value="LMWPc"/>
    <property type="match status" value="1"/>
</dbReference>
<organism evidence="8 9">
    <name type="scientific">Paucilactobacillus hokkaidonensis JCM 18461</name>
    <dbReference type="NCBI Taxonomy" id="1291742"/>
    <lineage>
        <taxon>Bacteria</taxon>
        <taxon>Bacillati</taxon>
        <taxon>Bacillota</taxon>
        <taxon>Bacilli</taxon>
        <taxon>Lactobacillales</taxon>
        <taxon>Lactobacillaceae</taxon>
        <taxon>Paucilactobacillus</taxon>
    </lineage>
</organism>
<evidence type="ECO:0000256" key="3">
    <source>
        <dbReference type="ARBA" id="ARBA00022801"/>
    </source>
</evidence>
<dbReference type="PANTHER" id="PTHR11717:SF7">
    <property type="entry name" value="LOW MOLECULAR WEIGHT PHOSPHOTYROSINE PROTEIN PHOSPHATASE"/>
    <property type="match status" value="1"/>
</dbReference>
<feature type="domain" description="Phosphotyrosine protein phosphatase I" evidence="7">
    <location>
        <begin position="1"/>
        <end position="148"/>
    </location>
</feature>
<dbReference type="PRINTS" id="PR00719">
    <property type="entry name" value="LMWPTPASE"/>
</dbReference>
<dbReference type="AlphaFoldDB" id="A0A0A1GSK1"/>
<dbReference type="GO" id="GO:0004725">
    <property type="term" value="F:protein tyrosine phosphatase activity"/>
    <property type="evidence" value="ECO:0007669"/>
    <property type="project" value="UniProtKB-EC"/>
</dbReference>
<evidence type="ECO:0000259" key="7">
    <source>
        <dbReference type="SMART" id="SM00226"/>
    </source>
</evidence>
<dbReference type="Proteomes" id="UP000031620">
    <property type="component" value="Chromosome"/>
</dbReference>
<evidence type="ECO:0000256" key="5">
    <source>
        <dbReference type="ARBA" id="ARBA00051722"/>
    </source>
</evidence>
<dbReference type="EC" id="3.1.3.48" evidence="2"/>
<dbReference type="InterPro" id="IPR023485">
    <property type="entry name" value="Ptyr_pPase"/>
</dbReference>
<sequence>MNVLFVCLGNICRSPMAQAMFEKMVTDEDLTNQITIDSAGTSAEEEGNPPHPGTRKILAKYHLQSDNLISRPLNSHDFDNADYIICMDDMNMADVKRRAPADSHAKIYAIFDMIPAKKGQAIPDPWYTHRFQETYNSLVEALPAWLAFFKQKLAD</sequence>
<evidence type="ECO:0000256" key="6">
    <source>
        <dbReference type="PIRSR" id="PIRSR617867-1"/>
    </source>
</evidence>
<reference evidence="8 9" key="1">
    <citation type="submission" date="2014-11" db="EMBL/GenBank/DDBJ databases">
        <title>Complete genome sequence and analysis of Lactobacillus hokkaidonensis LOOC260T.</title>
        <authorList>
            <person name="Tanizawa Y."/>
            <person name="Tohno M."/>
            <person name="Kaminuma E."/>
            <person name="Nakamura Y."/>
            <person name="Arita M."/>
        </authorList>
    </citation>
    <scope>NUCLEOTIDE SEQUENCE [LARGE SCALE GENOMIC DNA]</scope>
    <source>
        <strain evidence="8 9">LOOC260</strain>
    </source>
</reference>
<feature type="active site" description="Nucleophile" evidence="6">
    <location>
        <position position="13"/>
    </location>
</feature>
<dbReference type="InterPro" id="IPR036196">
    <property type="entry name" value="Ptyr_pPase_sf"/>
</dbReference>
<evidence type="ECO:0000256" key="2">
    <source>
        <dbReference type="ARBA" id="ARBA00013064"/>
    </source>
</evidence>
<dbReference type="PANTHER" id="PTHR11717">
    <property type="entry name" value="LOW MOLECULAR WEIGHT PROTEIN TYROSINE PHOSPHATASE"/>
    <property type="match status" value="1"/>
</dbReference>
<dbReference type="SUPFAM" id="SSF52788">
    <property type="entry name" value="Phosphotyrosine protein phosphatases I"/>
    <property type="match status" value="1"/>
</dbReference>
<evidence type="ECO:0000256" key="4">
    <source>
        <dbReference type="ARBA" id="ARBA00022912"/>
    </source>
</evidence>
<comment type="catalytic activity">
    <reaction evidence="5">
        <text>O-phospho-L-tyrosyl-[protein] + H2O = L-tyrosyl-[protein] + phosphate</text>
        <dbReference type="Rhea" id="RHEA:10684"/>
        <dbReference type="Rhea" id="RHEA-COMP:10136"/>
        <dbReference type="Rhea" id="RHEA-COMP:20101"/>
        <dbReference type="ChEBI" id="CHEBI:15377"/>
        <dbReference type="ChEBI" id="CHEBI:43474"/>
        <dbReference type="ChEBI" id="CHEBI:46858"/>
        <dbReference type="ChEBI" id="CHEBI:61978"/>
        <dbReference type="EC" id="3.1.3.48"/>
    </reaction>
</comment>
<evidence type="ECO:0000313" key="8">
    <source>
        <dbReference type="EMBL" id="BAP84965.1"/>
    </source>
</evidence>
<feature type="active site" description="Nucleophile" evidence="6">
    <location>
        <position position="7"/>
    </location>
</feature>
<gene>
    <name evidence="8" type="primary">yfkJ</name>
    <name evidence="8" type="ORF">LOOC260_103910</name>
</gene>
<dbReference type="SMART" id="SM00226">
    <property type="entry name" value="LMWPc"/>
    <property type="match status" value="1"/>
</dbReference>
<dbReference type="EMBL" id="AP014680">
    <property type="protein sequence ID" value="BAP84965.1"/>
    <property type="molecule type" value="Genomic_DNA"/>
</dbReference>
<keyword evidence="4" id="KW-0904">Protein phosphatase</keyword>